<keyword evidence="2" id="KW-1185">Reference proteome</keyword>
<dbReference type="AlphaFoldDB" id="A0A8S1NXZ4"/>
<sequence>MGINCCKSDTYRTEMVSEIINFNFNEPKQEIPLEQRVIRELMLDTKTVCQLQICLKKFLLENAFIIKEQKIQVQDKGIVSRFSAPPLLDQVWQIAILYSKNYITICKKLVGYIIDREYNQRNLHQKILKKMLPEYDDKMYQIELEFIIWVNSYELEQIMMDIHNSIISQETLTFEFILDLMMQMKINLCKKETQKFQKRQICDKNIELVFKKIQQFIPRDLESIMMHKYCLSQQLAKQYIYEYCHFMTMMKFSQIVLVPSQEVDQVWHTHQCMTKQYRQFCNAIYEKFIYHNPANQGNQNTVQNFYSQTLMLYKSLFKYEPDSQIWPCKEERWNPQNCLGSWVNLYRLSMSIIQLVQEKLEPISKNILQKYQSWNGTNVFRNQTEIQMGKSISMMTLNPQQNTNYQVGCYSLQELEEDKFSQNQRVNEQFFDDDVILQFIQ</sequence>
<dbReference type="EMBL" id="CAJJDN010000066">
    <property type="protein sequence ID" value="CAD8096550.1"/>
    <property type="molecule type" value="Genomic_DNA"/>
</dbReference>
<comment type="caution">
    <text evidence="1">The sequence shown here is derived from an EMBL/GenBank/DDBJ whole genome shotgun (WGS) entry which is preliminary data.</text>
</comment>
<accession>A0A8S1NXZ4</accession>
<dbReference type="Proteomes" id="UP000692954">
    <property type="component" value="Unassembled WGS sequence"/>
</dbReference>
<evidence type="ECO:0000313" key="1">
    <source>
        <dbReference type="EMBL" id="CAD8096550.1"/>
    </source>
</evidence>
<evidence type="ECO:0000313" key="2">
    <source>
        <dbReference type="Proteomes" id="UP000692954"/>
    </source>
</evidence>
<organism evidence="1 2">
    <name type="scientific">Paramecium sonneborni</name>
    <dbReference type="NCBI Taxonomy" id="65129"/>
    <lineage>
        <taxon>Eukaryota</taxon>
        <taxon>Sar</taxon>
        <taxon>Alveolata</taxon>
        <taxon>Ciliophora</taxon>
        <taxon>Intramacronucleata</taxon>
        <taxon>Oligohymenophorea</taxon>
        <taxon>Peniculida</taxon>
        <taxon>Parameciidae</taxon>
        <taxon>Paramecium</taxon>
    </lineage>
</organism>
<reference evidence="1" key="1">
    <citation type="submission" date="2021-01" db="EMBL/GenBank/DDBJ databases">
        <authorList>
            <consortium name="Genoscope - CEA"/>
            <person name="William W."/>
        </authorList>
    </citation>
    <scope>NUCLEOTIDE SEQUENCE</scope>
</reference>
<protein>
    <submittedName>
        <fullName evidence="1">Uncharacterized protein</fullName>
    </submittedName>
</protein>
<name>A0A8S1NXZ4_9CILI</name>
<gene>
    <name evidence="1" type="ORF">PSON_ATCC_30995.1.T0660219</name>
</gene>
<dbReference type="OrthoDB" id="283803at2759"/>
<proteinExistence type="predicted"/>